<evidence type="ECO:0000256" key="7">
    <source>
        <dbReference type="ARBA" id="ARBA00022989"/>
    </source>
</evidence>
<dbReference type="Pfam" id="PF07690">
    <property type="entry name" value="MFS_1"/>
    <property type="match status" value="1"/>
</dbReference>
<keyword evidence="4" id="KW-1003">Cell membrane</keyword>
<evidence type="ECO:0000313" key="13">
    <source>
        <dbReference type="EMBL" id="RLV47731.1"/>
    </source>
</evidence>
<feature type="transmembrane region" description="Helical" evidence="11">
    <location>
        <begin position="153"/>
        <end position="178"/>
    </location>
</feature>
<comment type="caution">
    <text evidence="13">The sequence shown here is derived from an EMBL/GenBank/DDBJ whole genome shotgun (WGS) entry which is preliminary data.</text>
</comment>
<keyword evidence="6" id="KW-0769">Symport</keyword>
<feature type="transmembrane region" description="Helical" evidence="11">
    <location>
        <begin position="89"/>
        <end position="107"/>
    </location>
</feature>
<accession>A0A3L8NY24</accession>
<keyword evidence="5 11" id="KW-0812">Transmembrane</keyword>
<dbReference type="InterPro" id="IPR011701">
    <property type="entry name" value="MFS"/>
</dbReference>
<dbReference type="GO" id="GO:0005886">
    <property type="term" value="C:plasma membrane"/>
    <property type="evidence" value="ECO:0007669"/>
    <property type="project" value="UniProtKB-SubCell"/>
</dbReference>
<feature type="transmembrane region" description="Helical" evidence="11">
    <location>
        <begin position="113"/>
        <end position="132"/>
    </location>
</feature>
<evidence type="ECO:0000256" key="5">
    <source>
        <dbReference type="ARBA" id="ARBA00022692"/>
    </source>
</evidence>
<evidence type="ECO:0000313" key="14">
    <source>
        <dbReference type="Proteomes" id="UP000281708"/>
    </source>
</evidence>
<keyword evidence="14" id="KW-1185">Reference proteome</keyword>
<gene>
    <name evidence="13" type="ORF">D9V37_16435</name>
</gene>
<dbReference type="PROSITE" id="PS50850">
    <property type="entry name" value="MFS"/>
    <property type="match status" value="1"/>
</dbReference>
<dbReference type="AlphaFoldDB" id="A0A3L8NY24"/>
<keyword evidence="3" id="KW-0813">Transport</keyword>
<dbReference type="FunFam" id="1.20.1250.20:FF:000001">
    <property type="entry name" value="Dicarboxylate MFS transporter"/>
    <property type="match status" value="1"/>
</dbReference>
<comment type="function">
    <text evidence="9">May be a proton symporter involved in the uptake of osmolytes such as proline and glycine betaine.</text>
</comment>
<dbReference type="Pfam" id="PF00083">
    <property type="entry name" value="Sugar_tr"/>
    <property type="match status" value="1"/>
</dbReference>
<feature type="transmembrane region" description="Helical" evidence="11">
    <location>
        <begin position="28"/>
        <end position="47"/>
    </location>
</feature>
<dbReference type="InterPro" id="IPR005828">
    <property type="entry name" value="MFS_sugar_transport-like"/>
</dbReference>
<comment type="similarity">
    <text evidence="2">Belongs to the major facilitator superfamily. Metabolite:H+ Symporter (MHS) family (TC 2.A.1.6) family.</text>
</comment>
<dbReference type="Proteomes" id="UP000281708">
    <property type="component" value="Unassembled WGS sequence"/>
</dbReference>
<feature type="transmembrane region" description="Helical" evidence="11">
    <location>
        <begin position="370"/>
        <end position="392"/>
    </location>
</feature>
<dbReference type="PANTHER" id="PTHR43045:SF1">
    <property type="entry name" value="SHIKIMATE TRANSPORTER"/>
    <property type="match status" value="1"/>
</dbReference>
<reference evidence="13 14" key="1">
    <citation type="submission" date="2018-10" db="EMBL/GenBank/DDBJ databases">
        <title>Marmoricola sp. 4Q3S-7 whole genome shotgun sequence.</title>
        <authorList>
            <person name="Li F."/>
        </authorList>
    </citation>
    <scope>NUCLEOTIDE SEQUENCE [LARGE SCALE GENOMIC DNA]</scope>
    <source>
        <strain evidence="13 14">4Q3S-7</strain>
    </source>
</reference>
<dbReference type="RefSeq" id="WP_121807238.1">
    <property type="nucleotide sequence ID" value="NZ_RDBE01000010.1"/>
</dbReference>
<sequence>MTSTAIDDARHLPRRAAAAGWIGSAMEYYDFFIYGTAAALVFGKVFFPDSSPASGTLLALATFGVGYLARPLGGLVLGHVGDRLGRRNVLVFTLVLMGTSTFLIGCLPSHASIGVAAPILLVVLRLLQGFSAGGEQAGANSMSLEHAPEGRRAFFTSFTLGGTQGGLVLATAVFLPIASLPEDQLLSWGWRVPFWASIVVLGVGVVIRSRLTETPVFAAEAERDHLSRLPIADLLRDHLGSLIRVVFAATIASVSTIFSPYALSYAVNNVGLSKTPMLWVVVLANLLAIVMIPTLGMLSDRIGRKPVFLAGSLGLIVMTTAFLYSISTGSYPLIFITGILMFGVPQAATSAVWPSFYAEMFPASVRYTGTALGTQIGFAFGGFVPSIASALGGDGVGAWWPVSLLVAVICLVNVTAVATGRETYRVPTARLGLDRTPLAQPARAAG</sequence>
<comment type="subcellular location">
    <subcellularLocation>
        <location evidence="1">Cell membrane</location>
        <topology evidence="1">Multi-pass membrane protein</topology>
    </subcellularLocation>
</comment>
<protein>
    <recommendedName>
        <fullName evidence="10">Putative proline/betaine transporter</fullName>
    </recommendedName>
</protein>
<evidence type="ECO:0000259" key="12">
    <source>
        <dbReference type="PROSITE" id="PS50850"/>
    </source>
</evidence>
<dbReference type="InterPro" id="IPR005829">
    <property type="entry name" value="Sugar_transporter_CS"/>
</dbReference>
<dbReference type="OrthoDB" id="9066401at2"/>
<dbReference type="SUPFAM" id="SSF103473">
    <property type="entry name" value="MFS general substrate transporter"/>
    <property type="match status" value="1"/>
</dbReference>
<dbReference type="CDD" id="cd17369">
    <property type="entry name" value="MFS_ShiA_like"/>
    <property type="match status" value="1"/>
</dbReference>
<name>A0A3L8NY24_9ACTN</name>
<evidence type="ECO:0000256" key="8">
    <source>
        <dbReference type="ARBA" id="ARBA00023136"/>
    </source>
</evidence>
<evidence type="ECO:0000256" key="10">
    <source>
        <dbReference type="ARBA" id="ARBA00039918"/>
    </source>
</evidence>
<evidence type="ECO:0000256" key="3">
    <source>
        <dbReference type="ARBA" id="ARBA00022448"/>
    </source>
</evidence>
<keyword evidence="8 11" id="KW-0472">Membrane</keyword>
<evidence type="ECO:0000256" key="1">
    <source>
        <dbReference type="ARBA" id="ARBA00004651"/>
    </source>
</evidence>
<evidence type="ECO:0000256" key="11">
    <source>
        <dbReference type="SAM" id="Phobius"/>
    </source>
</evidence>
<feature type="transmembrane region" description="Helical" evidence="11">
    <location>
        <begin position="333"/>
        <end position="358"/>
    </location>
</feature>
<organism evidence="13 14">
    <name type="scientific">Nocardioides mangrovicus</name>
    <dbReference type="NCBI Taxonomy" id="2478913"/>
    <lineage>
        <taxon>Bacteria</taxon>
        <taxon>Bacillati</taxon>
        <taxon>Actinomycetota</taxon>
        <taxon>Actinomycetes</taxon>
        <taxon>Propionibacteriales</taxon>
        <taxon>Nocardioidaceae</taxon>
        <taxon>Nocardioides</taxon>
    </lineage>
</organism>
<feature type="transmembrane region" description="Helical" evidence="11">
    <location>
        <begin position="398"/>
        <end position="420"/>
    </location>
</feature>
<evidence type="ECO:0000256" key="9">
    <source>
        <dbReference type="ARBA" id="ARBA00037295"/>
    </source>
</evidence>
<keyword evidence="7 11" id="KW-1133">Transmembrane helix</keyword>
<evidence type="ECO:0000256" key="6">
    <source>
        <dbReference type="ARBA" id="ARBA00022847"/>
    </source>
</evidence>
<evidence type="ECO:0000256" key="4">
    <source>
        <dbReference type="ARBA" id="ARBA00022475"/>
    </source>
</evidence>
<feature type="transmembrane region" description="Helical" evidence="11">
    <location>
        <begin position="242"/>
        <end position="264"/>
    </location>
</feature>
<feature type="transmembrane region" description="Helical" evidence="11">
    <location>
        <begin position="190"/>
        <end position="207"/>
    </location>
</feature>
<feature type="transmembrane region" description="Helical" evidence="11">
    <location>
        <begin position="307"/>
        <end position="327"/>
    </location>
</feature>
<evidence type="ECO:0000256" key="2">
    <source>
        <dbReference type="ARBA" id="ARBA00008240"/>
    </source>
</evidence>
<dbReference type="InterPro" id="IPR020846">
    <property type="entry name" value="MFS_dom"/>
</dbReference>
<feature type="transmembrane region" description="Helical" evidence="11">
    <location>
        <begin position="53"/>
        <end position="77"/>
    </location>
</feature>
<dbReference type="GO" id="GO:0015293">
    <property type="term" value="F:symporter activity"/>
    <property type="evidence" value="ECO:0007669"/>
    <property type="project" value="UniProtKB-KW"/>
</dbReference>
<feature type="domain" description="Major facilitator superfamily (MFS) profile" evidence="12">
    <location>
        <begin position="16"/>
        <end position="425"/>
    </location>
</feature>
<dbReference type="Gene3D" id="1.20.1250.20">
    <property type="entry name" value="MFS general substrate transporter like domains"/>
    <property type="match status" value="2"/>
</dbReference>
<proteinExistence type="inferred from homology"/>
<dbReference type="PANTHER" id="PTHR43045">
    <property type="entry name" value="SHIKIMATE TRANSPORTER"/>
    <property type="match status" value="1"/>
</dbReference>
<dbReference type="InterPro" id="IPR036259">
    <property type="entry name" value="MFS_trans_sf"/>
</dbReference>
<dbReference type="EMBL" id="RDBE01000010">
    <property type="protein sequence ID" value="RLV47731.1"/>
    <property type="molecule type" value="Genomic_DNA"/>
</dbReference>
<feature type="transmembrane region" description="Helical" evidence="11">
    <location>
        <begin position="276"/>
        <end position="295"/>
    </location>
</feature>
<dbReference type="PROSITE" id="PS00216">
    <property type="entry name" value="SUGAR_TRANSPORT_1"/>
    <property type="match status" value="1"/>
</dbReference>